<gene>
    <name evidence="2" type="ORF">SDC9_08637</name>
</gene>
<dbReference type="EMBL" id="VSSQ01000019">
    <property type="protein sequence ID" value="MPL63017.1"/>
    <property type="molecule type" value="Genomic_DNA"/>
</dbReference>
<dbReference type="InterPro" id="IPR000601">
    <property type="entry name" value="PKD_dom"/>
</dbReference>
<dbReference type="SUPFAM" id="SSF49299">
    <property type="entry name" value="PKD domain"/>
    <property type="match status" value="1"/>
</dbReference>
<comment type="caution">
    <text evidence="2">The sequence shown here is derived from an EMBL/GenBank/DDBJ whole genome shotgun (WGS) entry which is preliminary data.</text>
</comment>
<sequence length="219" mass="24344">MTLSGDQVIITNGNGNTTDNMSNTYAGLSANKGVYSIEKNKIPYKLKKYENSTFQVVKNKYIKYKGTLTDAVTTKSISYIDFGDGTKKKSSTWINHKYKKAGWYKITVTFNASFTNLTIAGLSTNLKGKIYNSTKTFLVKVTDAPQLSLTTSPSISAGYYTKKNFKKGNIDYLVIKVANLGSKTSKASKITMWYQKPGSSNFGKVYSKLKKYTTSAYIK</sequence>
<reference evidence="2" key="1">
    <citation type="submission" date="2019-08" db="EMBL/GenBank/DDBJ databases">
        <authorList>
            <person name="Kucharzyk K."/>
            <person name="Murdoch R.W."/>
            <person name="Higgins S."/>
            <person name="Loffler F."/>
        </authorList>
    </citation>
    <scope>NUCLEOTIDE SEQUENCE</scope>
</reference>
<protein>
    <recommendedName>
        <fullName evidence="1">PKD domain-containing protein</fullName>
    </recommendedName>
</protein>
<organism evidence="2">
    <name type="scientific">bioreactor metagenome</name>
    <dbReference type="NCBI Taxonomy" id="1076179"/>
    <lineage>
        <taxon>unclassified sequences</taxon>
        <taxon>metagenomes</taxon>
        <taxon>ecological metagenomes</taxon>
    </lineage>
</organism>
<evidence type="ECO:0000259" key="1">
    <source>
        <dbReference type="PROSITE" id="PS50093"/>
    </source>
</evidence>
<dbReference type="AlphaFoldDB" id="A0A644T966"/>
<evidence type="ECO:0000313" key="2">
    <source>
        <dbReference type="EMBL" id="MPL63017.1"/>
    </source>
</evidence>
<dbReference type="PROSITE" id="PS50093">
    <property type="entry name" value="PKD"/>
    <property type="match status" value="1"/>
</dbReference>
<proteinExistence type="predicted"/>
<dbReference type="InterPro" id="IPR013783">
    <property type="entry name" value="Ig-like_fold"/>
</dbReference>
<dbReference type="InterPro" id="IPR035986">
    <property type="entry name" value="PKD_dom_sf"/>
</dbReference>
<accession>A0A644T966</accession>
<feature type="domain" description="PKD" evidence="1">
    <location>
        <begin position="81"/>
        <end position="109"/>
    </location>
</feature>
<dbReference type="Pfam" id="PF00801">
    <property type="entry name" value="PKD"/>
    <property type="match status" value="1"/>
</dbReference>
<dbReference type="Gene3D" id="2.60.40.10">
    <property type="entry name" value="Immunoglobulins"/>
    <property type="match status" value="1"/>
</dbReference>
<name>A0A644T966_9ZZZZ</name>